<feature type="transmembrane region" description="Helical" evidence="1">
    <location>
        <begin position="154"/>
        <end position="172"/>
    </location>
</feature>
<evidence type="ECO:0000313" key="2">
    <source>
        <dbReference type="EMBL" id="XBH19436.1"/>
    </source>
</evidence>
<keyword evidence="1" id="KW-0812">Transmembrane</keyword>
<feature type="transmembrane region" description="Helical" evidence="1">
    <location>
        <begin position="178"/>
        <end position="199"/>
    </location>
</feature>
<keyword evidence="1" id="KW-1133">Transmembrane helix</keyword>
<reference evidence="2" key="1">
    <citation type="submission" date="2023-03" db="EMBL/GenBank/DDBJ databases">
        <title>Edaphobacter sp.</title>
        <authorList>
            <person name="Huber K.J."/>
            <person name="Papendorf J."/>
            <person name="Pilke C."/>
            <person name="Bunk B."/>
            <person name="Sproeer C."/>
            <person name="Pester M."/>
        </authorList>
    </citation>
    <scope>NUCLEOTIDE SEQUENCE</scope>
    <source>
        <strain evidence="2">DSM 110680</strain>
    </source>
</reference>
<proteinExistence type="predicted"/>
<feature type="transmembrane region" description="Helical" evidence="1">
    <location>
        <begin position="65"/>
        <end position="85"/>
    </location>
</feature>
<dbReference type="EMBL" id="CP121196">
    <property type="protein sequence ID" value="XBH19436.1"/>
    <property type="molecule type" value="Genomic_DNA"/>
</dbReference>
<sequence length="208" mass="22316">MSFPIHPLDKALGDISSIRRQVARTTEFHGYGAATLAATGLFAVLAAVAQAFLLPDPVNHVGAYLRIWITTAILSAVLIGMQTLTRTRRIHSGMADEMILMAVEQFIPSVGAGALISIVLIRFVPGSVWMLPGLWQITFSLGVFASCRFLPKPMAAAGCWYLLTGLICIGLGDTRALTPWTMGIAYGIGQFIVAAVLLLGSKEERDEA</sequence>
<dbReference type="AlphaFoldDB" id="A0AAU7DPU6"/>
<dbReference type="RefSeq" id="WP_348264653.1">
    <property type="nucleotide sequence ID" value="NZ_CP121196.1"/>
</dbReference>
<organism evidence="2">
    <name type="scientific">Telmatobacter sp. DSM 110680</name>
    <dbReference type="NCBI Taxonomy" id="3036704"/>
    <lineage>
        <taxon>Bacteria</taxon>
        <taxon>Pseudomonadati</taxon>
        <taxon>Acidobacteriota</taxon>
        <taxon>Terriglobia</taxon>
        <taxon>Terriglobales</taxon>
        <taxon>Acidobacteriaceae</taxon>
        <taxon>Telmatobacter</taxon>
    </lineage>
</organism>
<feature type="transmembrane region" description="Helical" evidence="1">
    <location>
        <begin position="28"/>
        <end position="53"/>
    </location>
</feature>
<evidence type="ECO:0000256" key="1">
    <source>
        <dbReference type="SAM" id="Phobius"/>
    </source>
</evidence>
<feature type="transmembrane region" description="Helical" evidence="1">
    <location>
        <begin position="129"/>
        <end position="147"/>
    </location>
</feature>
<protein>
    <submittedName>
        <fullName evidence="2">Uncharacterized protein</fullName>
    </submittedName>
</protein>
<feature type="transmembrane region" description="Helical" evidence="1">
    <location>
        <begin position="106"/>
        <end position="123"/>
    </location>
</feature>
<keyword evidence="1" id="KW-0472">Membrane</keyword>
<gene>
    <name evidence="2" type="ORF">P8935_08970</name>
</gene>
<name>A0AAU7DPU6_9BACT</name>
<accession>A0AAU7DPU6</accession>